<dbReference type="AlphaFoldDB" id="A0A3N4HTE2"/>
<evidence type="ECO:0000313" key="1">
    <source>
        <dbReference type="EMBL" id="RPA72934.1"/>
    </source>
</evidence>
<keyword evidence="2" id="KW-1185">Reference proteome</keyword>
<protein>
    <submittedName>
        <fullName evidence="1">Uncharacterized protein</fullName>
    </submittedName>
</protein>
<dbReference type="Proteomes" id="UP000275078">
    <property type="component" value="Unassembled WGS sequence"/>
</dbReference>
<reference evidence="1 2" key="1">
    <citation type="journal article" date="2018" name="Nat. Ecol. Evol.">
        <title>Pezizomycetes genomes reveal the molecular basis of ectomycorrhizal truffle lifestyle.</title>
        <authorList>
            <person name="Murat C."/>
            <person name="Payen T."/>
            <person name="Noel B."/>
            <person name="Kuo A."/>
            <person name="Morin E."/>
            <person name="Chen J."/>
            <person name="Kohler A."/>
            <person name="Krizsan K."/>
            <person name="Balestrini R."/>
            <person name="Da Silva C."/>
            <person name="Montanini B."/>
            <person name="Hainaut M."/>
            <person name="Levati E."/>
            <person name="Barry K.W."/>
            <person name="Belfiori B."/>
            <person name="Cichocki N."/>
            <person name="Clum A."/>
            <person name="Dockter R.B."/>
            <person name="Fauchery L."/>
            <person name="Guy J."/>
            <person name="Iotti M."/>
            <person name="Le Tacon F."/>
            <person name="Lindquist E.A."/>
            <person name="Lipzen A."/>
            <person name="Malagnac F."/>
            <person name="Mello A."/>
            <person name="Molinier V."/>
            <person name="Miyauchi S."/>
            <person name="Poulain J."/>
            <person name="Riccioni C."/>
            <person name="Rubini A."/>
            <person name="Sitrit Y."/>
            <person name="Splivallo R."/>
            <person name="Traeger S."/>
            <person name="Wang M."/>
            <person name="Zifcakova L."/>
            <person name="Wipf D."/>
            <person name="Zambonelli A."/>
            <person name="Paolocci F."/>
            <person name="Nowrousian M."/>
            <person name="Ottonello S."/>
            <person name="Baldrian P."/>
            <person name="Spatafora J.W."/>
            <person name="Henrissat B."/>
            <person name="Nagy L.G."/>
            <person name="Aury J.M."/>
            <person name="Wincker P."/>
            <person name="Grigoriev I.V."/>
            <person name="Bonfante P."/>
            <person name="Martin F.M."/>
        </authorList>
    </citation>
    <scope>NUCLEOTIDE SEQUENCE [LARGE SCALE GENOMIC DNA]</scope>
    <source>
        <strain evidence="1 2">RN42</strain>
    </source>
</reference>
<proteinExistence type="predicted"/>
<sequence>MSSGSIGFCERRNTLSMLQPPPPLSSPSPFPTTFDCTAFDNTTISISTTITTTISVTAFDNTTSRANLEVGLIPAGLRPGMVPSGDVCWDREDCLSGFRSRSQVLLEAAVTQHLFNHHHHYHHQPHQAPSAIRYSLRQHQ</sequence>
<organism evidence="1 2">
    <name type="scientific">Ascobolus immersus RN42</name>
    <dbReference type="NCBI Taxonomy" id="1160509"/>
    <lineage>
        <taxon>Eukaryota</taxon>
        <taxon>Fungi</taxon>
        <taxon>Dikarya</taxon>
        <taxon>Ascomycota</taxon>
        <taxon>Pezizomycotina</taxon>
        <taxon>Pezizomycetes</taxon>
        <taxon>Pezizales</taxon>
        <taxon>Ascobolaceae</taxon>
        <taxon>Ascobolus</taxon>
    </lineage>
</organism>
<accession>A0A3N4HTE2</accession>
<evidence type="ECO:0000313" key="2">
    <source>
        <dbReference type="Proteomes" id="UP000275078"/>
    </source>
</evidence>
<name>A0A3N4HTE2_ASCIM</name>
<dbReference type="EMBL" id="ML119839">
    <property type="protein sequence ID" value="RPA72934.1"/>
    <property type="molecule type" value="Genomic_DNA"/>
</dbReference>
<gene>
    <name evidence="1" type="ORF">BJ508DRAFT_334534</name>
</gene>